<accession>A0A0V0RCN2</accession>
<dbReference type="EMBL" id="JYDL01000974">
    <property type="protein sequence ID" value="KRX12005.1"/>
    <property type="molecule type" value="Genomic_DNA"/>
</dbReference>
<reference evidence="1 2" key="1">
    <citation type="submission" date="2015-01" db="EMBL/GenBank/DDBJ databases">
        <title>Evolution of Trichinella species and genotypes.</title>
        <authorList>
            <person name="Korhonen P.K."/>
            <person name="Edoardo P."/>
            <person name="Giuseppe L.R."/>
            <person name="Gasser R.B."/>
        </authorList>
    </citation>
    <scope>NUCLEOTIDE SEQUENCE [LARGE SCALE GENOMIC DNA]</scope>
    <source>
        <strain evidence="1">ISS37</strain>
    </source>
</reference>
<organism evidence="1 2">
    <name type="scientific">Trichinella nelsoni</name>
    <dbReference type="NCBI Taxonomy" id="6336"/>
    <lineage>
        <taxon>Eukaryota</taxon>
        <taxon>Metazoa</taxon>
        <taxon>Ecdysozoa</taxon>
        <taxon>Nematoda</taxon>
        <taxon>Enoplea</taxon>
        <taxon>Dorylaimia</taxon>
        <taxon>Trichinellida</taxon>
        <taxon>Trichinellidae</taxon>
        <taxon>Trichinella</taxon>
    </lineage>
</organism>
<name>A0A0V0RCN2_9BILA</name>
<feature type="non-terminal residue" evidence="1">
    <location>
        <position position="75"/>
    </location>
</feature>
<dbReference type="Proteomes" id="UP000054630">
    <property type="component" value="Unassembled WGS sequence"/>
</dbReference>
<gene>
    <name evidence="1" type="ORF">T07_9906</name>
</gene>
<comment type="caution">
    <text evidence="1">The sequence shown here is derived from an EMBL/GenBank/DDBJ whole genome shotgun (WGS) entry which is preliminary data.</text>
</comment>
<proteinExistence type="predicted"/>
<sequence length="75" mass="7976">KRDYADKCWTKCEATHLHTCIKVAVAGERAQSAFDVVFSAVVALRSSRGWGPANTASSGMVLVNPFVSSFGGEAQ</sequence>
<evidence type="ECO:0000313" key="2">
    <source>
        <dbReference type="Proteomes" id="UP000054630"/>
    </source>
</evidence>
<feature type="non-terminal residue" evidence="1">
    <location>
        <position position="1"/>
    </location>
</feature>
<dbReference type="AlphaFoldDB" id="A0A0V0RCN2"/>
<keyword evidence="2" id="KW-1185">Reference proteome</keyword>
<protein>
    <submittedName>
        <fullName evidence="1">Uncharacterized protein</fullName>
    </submittedName>
</protein>
<evidence type="ECO:0000313" key="1">
    <source>
        <dbReference type="EMBL" id="KRX12005.1"/>
    </source>
</evidence>